<evidence type="ECO:0000256" key="1">
    <source>
        <dbReference type="SAM" id="MobiDB-lite"/>
    </source>
</evidence>
<dbReference type="InterPro" id="IPR035127">
    <property type="entry name" value="SL4P"/>
</dbReference>
<organism evidence="2 3">
    <name type="scientific">Ancylostoma duodenale</name>
    <dbReference type="NCBI Taxonomy" id="51022"/>
    <lineage>
        <taxon>Eukaryota</taxon>
        <taxon>Metazoa</taxon>
        <taxon>Ecdysozoa</taxon>
        <taxon>Nematoda</taxon>
        <taxon>Chromadorea</taxon>
        <taxon>Rhabditida</taxon>
        <taxon>Rhabditina</taxon>
        <taxon>Rhabditomorpha</taxon>
        <taxon>Strongyloidea</taxon>
        <taxon>Ancylostomatidae</taxon>
        <taxon>Ancylostomatinae</taxon>
        <taxon>Ancylostoma</taxon>
    </lineage>
</organism>
<accession>A0A0C2G024</accession>
<feature type="compositionally biased region" description="Basic residues" evidence="1">
    <location>
        <begin position="148"/>
        <end position="179"/>
    </location>
</feature>
<proteinExistence type="predicted"/>
<evidence type="ECO:0000313" key="2">
    <source>
        <dbReference type="EMBL" id="KIH50431.1"/>
    </source>
</evidence>
<dbReference type="OrthoDB" id="5870081at2759"/>
<dbReference type="Pfam" id="PF17618">
    <property type="entry name" value="SL4P"/>
    <property type="match status" value="1"/>
</dbReference>
<evidence type="ECO:0008006" key="4">
    <source>
        <dbReference type="Google" id="ProtNLM"/>
    </source>
</evidence>
<evidence type="ECO:0000313" key="3">
    <source>
        <dbReference type="Proteomes" id="UP000054047"/>
    </source>
</evidence>
<dbReference type="AlphaFoldDB" id="A0A0C2G024"/>
<feature type="compositionally biased region" description="Basic residues" evidence="1">
    <location>
        <begin position="196"/>
        <end position="217"/>
    </location>
</feature>
<feature type="region of interest" description="Disordered" evidence="1">
    <location>
        <begin position="133"/>
        <end position="217"/>
    </location>
</feature>
<keyword evidence="3" id="KW-1185">Reference proteome</keyword>
<dbReference type="CDD" id="cd05992">
    <property type="entry name" value="PB1"/>
    <property type="match status" value="1"/>
</dbReference>
<dbReference type="EMBL" id="KN749745">
    <property type="protein sequence ID" value="KIH50431.1"/>
    <property type="molecule type" value="Genomic_DNA"/>
</dbReference>
<name>A0A0C2G024_9BILA</name>
<reference evidence="2 3" key="1">
    <citation type="submission" date="2013-12" db="EMBL/GenBank/DDBJ databases">
        <title>Draft genome of the parsitic nematode Ancylostoma duodenale.</title>
        <authorList>
            <person name="Mitreva M."/>
        </authorList>
    </citation>
    <scope>NUCLEOTIDE SEQUENCE [LARGE SCALE GENOMIC DNA]</scope>
    <source>
        <strain evidence="2 3">Zhejiang</strain>
    </source>
</reference>
<protein>
    <recommendedName>
        <fullName evidence="4">PB1 domain protein</fullName>
    </recommendedName>
</protein>
<sequence length="272" mass="31470">MLTRHHGRFVAAMVRSAFADFRNTHLDHFCCYIKLAKLSYSVAMNSSPAREKTVSFKIFREDVPRFSVTYKDKKDLYESFKKKITELNLENGTIYWIDDDNDPCLIESADDLFAASKDDPTVKLFARAADDVTSCSDDGDYEPEPLVRGHRHKRVTMKNRRRNRDRTRSRSRSRTRSGSRGHDRTHSRSPSGSLSRSRKHSRGHRHGSPHGGPKHFGRFSRMRSFYDHSPFVAPWGYPVPRGILKGRHGSLRGHRRGPYHRCPWACWGLPPF</sequence>
<dbReference type="Proteomes" id="UP000054047">
    <property type="component" value="Unassembled WGS sequence"/>
</dbReference>
<dbReference type="SUPFAM" id="SSF54277">
    <property type="entry name" value="CAD &amp; PB1 domains"/>
    <property type="match status" value="1"/>
</dbReference>
<gene>
    <name evidence="2" type="ORF">ANCDUO_19490</name>
</gene>